<feature type="signal peptide" evidence="3">
    <location>
        <begin position="1"/>
        <end position="17"/>
    </location>
</feature>
<dbReference type="InterPro" id="IPR011024">
    <property type="entry name" value="G_crystallin-like"/>
</dbReference>
<evidence type="ECO:0000313" key="5">
    <source>
        <dbReference type="EMBL" id="EFL26215.1"/>
    </source>
</evidence>
<gene>
    <name evidence="5" type="ORF">SSOG_05929</name>
</gene>
<keyword evidence="6" id="KW-1185">Reference proteome</keyword>
<keyword evidence="2" id="KW-0677">Repeat</keyword>
<evidence type="ECO:0000256" key="2">
    <source>
        <dbReference type="ARBA" id="ARBA00022737"/>
    </source>
</evidence>
<dbReference type="EMBL" id="GG657754">
    <property type="protein sequence ID" value="EFL26215.1"/>
    <property type="molecule type" value="Genomic_DNA"/>
</dbReference>
<dbReference type="HOGENOM" id="CLU_1969239_0_0_11"/>
<feature type="domain" description="Beta/gamma crystallin 'Greek key'" evidence="4">
    <location>
        <begin position="74"/>
        <end position="118"/>
    </location>
</feature>
<dbReference type="STRING" id="457427.SSOG_05929"/>
<comment type="similarity">
    <text evidence="1">Belongs to the beta/gamma-crystallin family.</text>
</comment>
<dbReference type="PROSITE" id="PS50915">
    <property type="entry name" value="CRYSTALLIN_BETA_GAMMA"/>
    <property type="match status" value="1"/>
</dbReference>
<organism evidence="5 6">
    <name type="scientific">Streptomyces himastatinicus ATCC 53653</name>
    <dbReference type="NCBI Taxonomy" id="457427"/>
    <lineage>
        <taxon>Bacteria</taxon>
        <taxon>Bacillati</taxon>
        <taxon>Actinomycetota</taxon>
        <taxon>Actinomycetes</taxon>
        <taxon>Kitasatosporales</taxon>
        <taxon>Streptomycetaceae</taxon>
        <taxon>Streptomyces</taxon>
        <taxon>Streptomyces violaceusniger group</taxon>
    </lineage>
</organism>
<evidence type="ECO:0000256" key="1">
    <source>
        <dbReference type="ARBA" id="ARBA00009646"/>
    </source>
</evidence>
<protein>
    <recommendedName>
        <fullName evidence="4">Beta/gamma crystallin 'Greek key' domain-containing protein</fullName>
    </recommendedName>
</protein>
<accession>D9WRU5</accession>
<dbReference type="Gene3D" id="2.60.20.10">
    <property type="entry name" value="Crystallins"/>
    <property type="match status" value="1"/>
</dbReference>
<name>D9WRU5_9ACTN</name>
<dbReference type="AlphaFoldDB" id="D9WRU5"/>
<reference evidence="5 6" key="1">
    <citation type="submission" date="2009-02" db="EMBL/GenBank/DDBJ databases">
        <title>Annotation of Streptomyces hygroscopicus strain ATCC 53653.</title>
        <authorList>
            <consortium name="The Broad Institute Genome Sequencing Platform"/>
            <consortium name="Broad Institute Microbial Sequencing Center"/>
            <person name="Fischbach M."/>
            <person name="Godfrey P."/>
            <person name="Ward D."/>
            <person name="Young S."/>
            <person name="Zeng Q."/>
            <person name="Koehrsen M."/>
            <person name="Alvarado L."/>
            <person name="Berlin A.M."/>
            <person name="Bochicchio J."/>
            <person name="Borenstein D."/>
            <person name="Chapman S.B."/>
            <person name="Chen Z."/>
            <person name="Engels R."/>
            <person name="Freedman E."/>
            <person name="Gellesch M."/>
            <person name="Goldberg J."/>
            <person name="Griggs A."/>
            <person name="Gujja S."/>
            <person name="Heilman E.R."/>
            <person name="Heiman D.I."/>
            <person name="Hepburn T.A."/>
            <person name="Howarth C."/>
            <person name="Jen D."/>
            <person name="Larson L."/>
            <person name="Lewis B."/>
            <person name="Mehta T."/>
            <person name="Park D."/>
            <person name="Pearson M."/>
            <person name="Richards J."/>
            <person name="Roberts A."/>
            <person name="Saif S."/>
            <person name="Shea T.D."/>
            <person name="Shenoy N."/>
            <person name="Sisk P."/>
            <person name="Stolte C."/>
            <person name="Sykes S.N."/>
            <person name="Thomson T."/>
            <person name="Walk T."/>
            <person name="White J."/>
            <person name="Yandava C."/>
            <person name="Straight P."/>
            <person name="Clardy J."/>
            <person name="Hung D."/>
            <person name="Kolter R."/>
            <person name="Mekalanos J."/>
            <person name="Walker S."/>
            <person name="Walsh C.T."/>
            <person name="Wieland-Brown L.C."/>
            <person name="Haas B."/>
            <person name="Nusbaum C."/>
            <person name="Birren B."/>
        </authorList>
    </citation>
    <scope>NUCLEOTIDE SEQUENCE [LARGE SCALE GENOMIC DNA]</scope>
    <source>
        <strain evidence="5 6">ATCC 53653</strain>
    </source>
</reference>
<evidence type="ECO:0000256" key="3">
    <source>
        <dbReference type="SAM" id="SignalP"/>
    </source>
</evidence>
<sequence length="128" mass="13632">MRMKTITALLVAGAATAAVLTAAPAAQADAAAGQLLLGRDQSLTGTVWAHRNSIANLGSSEGDKASSAKNEDSVAWVLYDDKNYKDRRYCLTPGRYIRDLHGGSWNFGDKISSVYRLSTASCAGYPTF</sequence>
<dbReference type="Proteomes" id="UP000003963">
    <property type="component" value="Unassembled WGS sequence"/>
</dbReference>
<keyword evidence="3" id="KW-0732">Signal</keyword>
<dbReference type="InterPro" id="IPR001064">
    <property type="entry name" value="Beta/gamma_crystallin"/>
</dbReference>
<dbReference type="SUPFAM" id="SSF49695">
    <property type="entry name" value="gamma-Crystallin-like"/>
    <property type="match status" value="1"/>
</dbReference>
<proteinExistence type="inferred from homology"/>
<dbReference type="Pfam" id="PF00030">
    <property type="entry name" value="Crystall"/>
    <property type="match status" value="1"/>
</dbReference>
<evidence type="ECO:0000259" key="4">
    <source>
        <dbReference type="PROSITE" id="PS50915"/>
    </source>
</evidence>
<feature type="chain" id="PRO_5038782766" description="Beta/gamma crystallin 'Greek key' domain-containing protein" evidence="3">
    <location>
        <begin position="18"/>
        <end position="128"/>
    </location>
</feature>
<evidence type="ECO:0000313" key="6">
    <source>
        <dbReference type="Proteomes" id="UP000003963"/>
    </source>
</evidence>
<dbReference type="OrthoDB" id="3542409at2"/>